<protein>
    <submittedName>
        <fullName evidence="2">Uncharacterized protein</fullName>
    </submittedName>
</protein>
<dbReference type="Proteomes" id="UP000075320">
    <property type="component" value="Unassembled WGS sequence"/>
</dbReference>
<keyword evidence="1" id="KW-0732">Signal</keyword>
<comment type="caution">
    <text evidence="2">The sequence shown here is derived from an EMBL/GenBank/DDBJ whole genome shotgun (WGS) entry which is preliminary data.</text>
</comment>
<dbReference type="EMBL" id="LUKE01000006">
    <property type="protein sequence ID" value="KYG61513.1"/>
    <property type="molecule type" value="Genomic_DNA"/>
</dbReference>
<organism evidence="2 3">
    <name type="scientific">Bdellovibrio bacteriovorus</name>
    <dbReference type="NCBI Taxonomy" id="959"/>
    <lineage>
        <taxon>Bacteria</taxon>
        <taxon>Pseudomonadati</taxon>
        <taxon>Bdellovibrionota</taxon>
        <taxon>Bdellovibrionia</taxon>
        <taxon>Bdellovibrionales</taxon>
        <taxon>Pseudobdellovibrionaceae</taxon>
        <taxon>Bdellovibrio</taxon>
    </lineage>
</organism>
<feature type="chain" id="PRO_5007572412" evidence="1">
    <location>
        <begin position="24"/>
        <end position="393"/>
    </location>
</feature>
<proteinExistence type="predicted"/>
<keyword evidence="3" id="KW-1185">Reference proteome</keyword>
<name>A0A150WF07_BDEBC</name>
<dbReference type="OrthoDB" id="5288971at2"/>
<evidence type="ECO:0000256" key="1">
    <source>
        <dbReference type="SAM" id="SignalP"/>
    </source>
</evidence>
<gene>
    <name evidence="2" type="ORF">AZI86_17550</name>
</gene>
<dbReference type="RefSeq" id="WP_061836595.1">
    <property type="nucleotide sequence ID" value="NZ_LUKE01000006.1"/>
</dbReference>
<reference evidence="2 3" key="1">
    <citation type="submission" date="2016-03" db="EMBL/GenBank/DDBJ databases">
        <authorList>
            <person name="Ploux O."/>
        </authorList>
    </citation>
    <scope>NUCLEOTIDE SEQUENCE [LARGE SCALE GENOMIC DNA]</scope>
    <source>
        <strain evidence="2 3">R0</strain>
    </source>
</reference>
<sequence length="393" mass="42989">MKSTLRNTILSLMFVLAWVPAWAQTLDESLTVTEVEEKVLEVPKLSEEAKADKILIRVSDDRVFEVDTVPNVEEMKAALGLILPDKVKAEILARGGVIEDVNPMEAYDQMSAEDKAKFKEARMHFLSNAARILTSSRMVLGAGSLVGDAFSFVTVKVKKAFGKEVDQGEKVRRTFSERSYQAVQSALKGIDYKLWNQAPMVIDSNEFGLSLSLGIVAETGVLKKGGGGAEEIGISLAVNKSKRAFVFEIFHNSESFDNTKAAISVLGVVGKAGMTMGHREDARTLKGSSFYPPAVPGFSTTSSEFFAAGFSSSLGLPPPPLADLMTFTNKFERHVWIRVTVSPMVKGFVRVQFGDVRGSMKLVAMRFVDVFHAISDKVVKLAGKNRRCSAVFQ</sequence>
<evidence type="ECO:0000313" key="2">
    <source>
        <dbReference type="EMBL" id="KYG61513.1"/>
    </source>
</evidence>
<dbReference type="AlphaFoldDB" id="A0A150WF07"/>
<evidence type="ECO:0000313" key="3">
    <source>
        <dbReference type="Proteomes" id="UP000075320"/>
    </source>
</evidence>
<accession>A0A150WF07</accession>
<feature type="signal peptide" evidence="1">
    <location>
        <begin position="1"/>
        <end position="23"/>
    </location>
</feature>